<keyword evidence="6" id="KW-1185">Reference proteome</keyword>
<reference evidence="5 6" key="1">
    <citation type="journal article" date="2024" name="Commun. Biol.">
        <title>Comparative genomic analysis of thermophilic fungi reveals convergent evolutionary adaptations and gene losses.</title>
        <authorList>
            <person name="Steindorff A.S."/>
            <person name="Aguilar-Pontes M.V."/>
            <person name="Robinson A.J."/>
            <person name="Andreopoulos B."/>
            <person name="LaButti K."/>
            <person name="Kuo A."/>
            <person name="Mondo S."/>
            <person name="Riley R."/>
            <person name="Otillar R."/>
            <person name="Haridas S."/>
            <person name="Lipzen A."/>
            <person name="Grimwood J."/>
            <person name="Schmutz J."/>
            <person name="Clum A."/>
            <person name="Reid I.D."/>
            <person name="Moisan M.C."/>
            <person name="Butler G."/>
            <person name="Nguyen T.T.M."/>
            <person name="Dewar K."/>
            <person name="Conant G."/>
            <person name="Drula E."/>
            <person name="Henrissat B."/>
            <person name="Hansel C."/>
            <person name="Singer S."/>
            <person name="Hutchinson M.I."/>
            <person name="de Vries R.P."/>
            <person name="Natvig D.O."/>
            <person name="Powell A.J."/>
            <person name="Tsang A."/>
            <person name="Grigoriev I.V."/>
        </authorList>
    </citation>
    <scope>NUCLEOTIDE SEQUENCE [LARGE SCALE GENOMIC DNA]</scope>
    <source>
        <strain evidence="5 6">CBS 494.80</strain>
    </source>
</reference>
<evidence type="ECO:0000259" key="3">
    <source>
        <dbReference type="Pfam" id="PF13086"/>
    </source>
</evidence>
<keyword evidence="1" id="KW-0067">ATP-binding</keyword>
<name>A0ABR4C102_9HELO</name>
<organism evidence="5 6">
    <name type="scientific">Oculimacula yallundae</name>
    <dbReference type="NCBI Taxonomy" id="86028"/>
    <lineage>
        <taxon>Eukaryota</taxon>
        <taxon>Fungi</taxon>
        <taxon>Dikarya</taxon>
        <taxon>Ascomycota</taxon>
        <taxon>Pezizomycotina</taxon>
        <taxon>Leotiomycetes</taxon>
        <taxon>Helotiales</taxon>
        <taxon>Ploettnerulaceae</taxon>
        <taxon>Oculimacula</taxon>
    </lineage>
</organism>
<evidence type="ECO:0000259" key="2">
    <source>
        <dbReference type="Pfam" id="PF05183"/>
    </source>
</evidence>
<feature type="domain" description="RDRP core" evidence="2">
    <location>
        <begin position="108"/>
        <end position="571"/>
    </location>
</feature>
<dbReference type="InterPro" id="IPR041677">
    <property type="entry name" value="DNA2/NAM7_AAA_11"/>
</dbReference>
<dbReference type="EMBL" id="JAZHXI010000015">
    <property type="protein sequence ID" value="KAL2063554.1"/>
    <property type="molecule type" value="Genomic_DNA"/>
</dbReference>
<protein>
    <recommendedName>
        <fullName evidence="7">RNA-directed RNA polymerase</fullName>
    </recommendedName>
</protein>
<evidence type="ECO:0000313" key="5">
    <source>
        <dbReference type="EMBL" id="KAL2063554.1"/>
    </source>
</evidence>
<gene>
    <name evidence="5" type="ORF">VTL71DRAFT_5359</name>
</gene>
<keyword evidence="1" id="KW-0347">Helicase</keyword>
<dbReference type="Proteomes" id="UP001595075">
    <property type="component" value="Unassembled WGS sequence"/>
</dbReference>
<dbReference type="SUPFAM" id="SSF52540">
    <property type="entry name" value="P-loop containing nucleoside triphosphate hydrolases"/>
    <property type="match status" value="1"/>
</dbReference>
<accession>A0ABR4C102</accession>
<dbReference type="PANTHER" id="PTHR23079:SF55">
    <property type="entry name" value="RNA-DIRECTED RNA POLYMERASE"/>
    <property type="match status" value="1"/>
</dbReference>
<feature type="domain" description="DNA2/NAM7 helicase helicase" evidence="3">
    <location>
        <begin position="1312"/>
        <end position="1384"/>
    </location>
</feature>
<evidence type="ECO:0000313" key="6">
    <source>
        <dbReference type="Proteomes" id="UP001595075"/>
    </source>
</evidence>
<dbReference type="PANTHER" id="PTHR23079">
    <property type="entry name" value="RNA-DEPENDENT RNA POLYMERASE"/>
    <property type="match status" value="1"/>
</dbReference>
<dbReference type="InterPro" id="IPR007855">
    <property type="entry name" value="RDRP"/>
</dbReference>
<keyword evidence="1" id="KW-0547">Nucleotide-binding</keyword>
<evidence type="ECO:0000256" key="1">
    <source>
        <dbReference type="ARBA" id="ARBA00022806"/>
    </source>
</evidence>
<dbReference type="InterPro" id="IPR047187">
    <property type="entry name" value="SF1_C_Upf1"/>
</dbReference>
<evidence type="ECO:0000259" key="4">
    <source>
        <dbReference type="Pfam" id="PF13087"/>
    </source>
</evidence>
<dbReference type="InterPro" id="IPR041679">
    <property type="entry name" value="DNA2/NAM7-like_C"/>
</dbReference>
<dbReference type="InterPro" id="IPR027417">
    <property type="entry name" value="P-loop_NTPase"/>
</dbReference>
<keyword evidence="1" id="KW-0378">Hydrolase</keyword>
<dbReference type="CDD" id="cd18808">
    <property type="entry name" value="SF1_C_Upf1"/>
    <property type="match status" value="1"/>
</dbReference>
<dbReference type="Pfam" id="PF13087">
    <property type="entry name" value="AAA_12"/>
    <property type="match status" value="1"/>
</dbReference>
<proteinExistence type="predicted"/>
<comment type="caution">
    <text evidence="5">The sequence shown here is derived from an EMBL/GenBank/DDBJ whole genome shotgun (WGS) entry which is preliminary data.</text>
</comment>
<dbReference type="Pfam" id="PF13086">
    <property type="entry name" value="AAA_11"/>
    <property type="match status" value="1"/>
</dbReference>
<feature type="domain" description="DNA2/NAM7 helicase-like C-terminal" evidence="4">
    <location>
        <begin position="1393"/>
        <end position="1604"/>
    </location>
</feature>
<dbReference type="Pfam" id="PF05183">
    <property type="entry name" value="RdRP"/>
    <property type="match status" value="1"/>
</dbReference>
<evidence type="ECO:0008006" key="7">
    <source>
        <dbReference type="Google" id="ProtNLM"/>
    </source>
</evidence>
<dbReference type="Gene3D" id="3.40.50.300">
    <property type="entry name" value="P-loop containing nucleotide triphosphate hydrolases"/>
    <property type="match status" value="2"/>
</dbReference>
<dbReference type="InterPro" id="IPR057596">
    <property type="entry name" value="RDRP_core"/>
</dbReference>
<sequence length="1635" mass="181981">MTHQKIQSFSVVLQHSIAQDDKEWSYHVPTLPNPGVLNSLSLIKVITVVSNSTKQQIELRLQHSSSNRAISSDPLNQFLVISLADFRLRVPKPPQIPDQGSVQTVPATARESAEYIVNLLQTGIILNGVQYHFYGHSNSQLKSKSCFLFAGTKIQISRKIESLGDFSKMKTVAKKAKRIGLLFSVAQIATSVDPARCRDIPDIETNDYVFTDGCGLISPHFAQELARRVKIGFRNVRYTPSVFQIRYRGYKGVVEVDPTMKGETVLKFRKSMKKFSGGSDTSFSVVDYSKPYGFGYLNDEVLLLLHALGIENSVFLRKQVEHFQFLNEATQDPRAAFRFLTYSNKLDLAEKVLMDSLESVRPTVAKLVNAEFARTLNKRDEQRCRILVPKSRLLFGVCDAWDVLKEGECAVKVTQDGDGQPRALHGMDVLVTRNPCLHPGDLQKFKAVARDELSHLVDCIVFPSCGRRPAADMLSGGDLDGDTFFVCWDSDLIPEKLAQPAEYPGGREPVSFKPISDQDRLEYFARSTNASLGRVKNLYLDWARPRGPMSAECQQLNRLFSQCVDGNRIKIPSVLESPPQIPLESTPFILDTLHEAAKQFITSRQIKGPNIDGYDFDAVGLLLSRDEMAISEIELIRLTHRWCERNDSTLEEFLHFIDLNLLTAGEKAWILRIYVPQMIERGQEGQVDDRVRVFAFPHSQGTEMSQRLSLPTPKGYRLYCDAKVFQLFQRARGNTWIHLANAVSDDSSYRNAETERGRRHGRQNTLDAGINVDCRASIALDKFSRGLQKHIGRVNRAGILGAEIYVISNRDVKSMQALDLWLQFVDTREVMPLFEREAREYILPSLNGVEWSTQPDLIVQIAKNGIMSRLKEVDDKQLVDLFTWLLDQGENSKLLQCYKYIVLRLQERTLDESQGQAALQAMIGFLPRAAFLSVTLSVQDLWTSSSPEICAILEHSALDILKAHVLAATEHRDFVVGPFSRVLSQVKNLSLTDVAGLVELISLTIRSPDLALDLLLENLEPQSQTYLHQNAPTSREYIRNLIGIALDHISEAAEAKEYRKDLLQLTLGSRHSTGFWIVDSQLRLDAPSGTLATSDHVRLTVVGAPTNSGTSSPFSMDALVESSQPGQASFRCFHVPPPYLEDCSWELLNCGSFVTCKAMFDAVHALATSPDECCRISGLLLNSSDHTAGTIQTAPSSEFVPIGTLNLSQNAAVRAAMIHSLTCLWGPPGTGKTYTIVQIITQLKARSDTGRILVTAPTHNAVDNVMRRYMAEMQNEDFTILRVSTAVRKVADDLRKYTCDAMLGKDINSNYSARKKAQAQIKKASLVFTTCIGAGLGLLRSELFDTVIIDEASQQTEPASLVPLTKGCRKAILVGDHVQLGATVQPYAVLTGYNVSLFERLYTKVAPDDGTGAGFSKVMLDTQYRMHEDICKFSSDEFYGSKLLTGIAKSARPVPESQFPWPILDSAVQKMLFVECATSEDLGQKSKSNTGQADVCHSICQLLNTQAPPAKEQKKAQDDSTKPPSIAVLTPYSRQAELLKSRLSLFSNVEVSSIDGFQGREADIVIFVTVRCNMRGEIGFLKDLKRMNVSLTRAKTAVIVIGNRSTLTTGTADPESTVVWKRLLDMLMEVKLESS</sequence>